<reference evidence="1" key="1">
    <citation type="submission" date="2025-08" db="UniProtKB">
        <authorList>
            <consortium name="Ensembl"/>
        </authorList>
    </citation>
    <scope>IDENTIFICATION</scope>
</reference>
<dbReference type="Ensembl" id="ENSCABT00000018669.1">
    <property type="protein sequence ID" value="ENSCABP00000017036.1"/>
    <property type="gene ID" value="ENSCABG00000012653.1"/>
</dbReference>
<proteinExistence type="predicted"/>
<name>A0A8C0H2X9_CHEAB</name>
<accession>A0A8C0H2X9</accession>
<organism evidence="1 2">
    <name type="scientific">Chelonoidis abingdonii</name>
    <name type="common">Abingdon island giant tortoise</name>
    <name type="synonym">Testudo abingdonii</name>
    <dbReference type="NCBI Taxonomy" id="106734"/>
    <lineage>
        <taxon>Eukaryota</taxon>
        <taxon>Metazoa</taxon>
        <taxon>Chordata</taxon>
        <taxon>Craniata</taxon>
        <taxon>Vertebrata</taxon>
        <taxon>Euteleostomi</taxon>
        <taxon>Archelosauria</taxon>
        <taxon>Testudinata</taxon>
        <taxon>Testudines</taxon>
        <taxon>Cryptodira</taxon>
        <taxon>Durocryptodira</taxon>
        <taxon>Testudinoidea</taxon>
        <taxon>Testudinidae</taxon>
        <taxon>Chelonoidis</taxon>
    </lineage>
</organism>
<evidence type="ECO:0000313" key="2">
    <source>
        <dbReference type="Proteomes" id="UP000694404"/>
    </source>
</evidence>
<evidence type="ECO:0000313" key="1">
    <source>
        <dbReference type="Ensembl" id="ENSCABP00000017036.1"/>
    </source>
</evidence>
<dbReference type="AlphaFoldDB" id="A0A8C0H2X9"/>
<dbReference type="Proteomes" id="UP000694404">
    <property type="component" value="Unplaced"/>
</dbReference>
<sequence>MILCLISTAVLCNGGGGSESFSFRLPKRSGSARSRQSQSGRHCCNIASPRPSLYLYIWTTPSLLFRLHSGNCIHSWMVSHPTPDPLLQ</sequence>
<keyword evidence="2" id="KW-1185">Reference proteome</keyword>
<protein>
    <submittedName>
        <fullName evidence="1">Uncharacterized protein</fullName>
    </submittedName>
</protein>
<reference evidence="1" key="2">
    <citation type="submission" date="2025-09" db="UniProtKB">
        <authorList>
            <consortium name="Ensembl"/>
        </authorList>
    </citation>
    <scope>IDENTIFICATION</scope>
</reference>